<organism evidence="1 2">
    <name type="scientific">Thalassobacillus hwangdonensis</name>
    <dbReference type="NCBI Taxonomy" id="546108"/>
    <lineage>
        <taxon>Bacteria</taxon>
        <taxon>Bacillati</taxon>
        <taxon>Bacillota</taxon>
        <taxon>Bacilli</taxon>
        <taxon>Bacillales</taxon>
        <taxon>Bacillaceae</taxon>
        <taxon>Thalassobacillus</taxon>
    </lineage>
</organism>
<gene>
    <name evidence="1" type="ORF">ACFQ2J_10365</name>
</gene>
<dbReference type="RefSeq" id="WP_386059685.1">
    <property type="nucleotide sequence ID" value="NZ_JBHTKL010000005.1"/>
</dbReference>
<dbReference type="Proteomes" id="UP001596990">
    <property type="component" value="Unassembled WGS sequence"/>
</dbReference>
<evidence type="ECO:0000313" key="2">
    <source>
        <dbReference type="Proteomes" id="UP001596990"/>
    </source>
</evidence>
<protein>
    <submittedName>
        <fullName evidence="1">Uncharacterized protein</fullName>
    </submittedName>
</protein>
<sequence length="192" mass="22185">MSTKKKAILISSLALVVLLGGWTWLYPYSPFSLHKSYSFTPDPVVVDGYAADLGEFKRTYEKDLDALHADEGYDYITGQTQYILPLFEQEWLLTKEPVSMSMVDLGNLLFEVKTVRKTLLDLLGREDFPQEKRMDLVTTLEGVLALEEAIVDMKTGKAESRKTLNIQYRNLHGSFLNNYMRYEIFYERAQME</sequence>
<proteinExistence type="predicted"/>
<evidence type="ECO:0000313" key="1">
    <source>
        <dbReference type="EMBL" id="MFD1019575.1"/>
    </source>
</evidence>
<name>A0ABW3L0V0_9BACI</name>
<reference evidence="2" key="1">
    <citation type="journal article" date="2019" name="Int. J. Syst. Evol. Microbiol.">
        <title>The Global Catalogue of Microorganisms (GCM) 10K type strain sequencing project: providing services to taxonomists for standard genome sequencing and annotation.</title>
        <authorList>
            <consortium name="The Broad Institute Genomics Platform"/>
            <consortium name="The Broad Institute Genome Sequencing Center for Infectious Disease"/>
            <person name="Wu L."/>
            <person name="Ma J."/>
        </authorList>
    </citation>
    <scope>NUCLEOTIDE SEQUENCE [LARGE SCALE GENOMIC DNA]</scope>
    <source>
        <strain evidence="2">CCUG 56607</strain>
    </source>
</reference>
<accession>A0ABW3L0V0</accession>
<dbReference type="EMBL" id="JBHTKL010000005">
    <property type="protein sequence ID" value="MFD1019575.1"/>
    <property type="molecule type" value="Genomic_DNA"/>
</dbReference>
<keyword evidence="2" id="KW-1185">Reference proteome</keyword>
<comment type="caution">
    <text evidence="1">The sequence shown here is derived from an EMBL/GenBank/DDBJ whole genome shotgun (WGS) entry which is preliminary data.</text>
</comment>